<comment type="catalytic activity">
    <reaction evidence="1">
        <text>ATP + protein L-histidine = ADP + protein N-phospho-L-histidine.</text>
        <dbReference type="EC" id="2.7.13.3"/>
    </reaction>
</comment>
<evidence type="ECO:0000256" key="2">
    <source>
        <dbReference type="ARBA" id="ARBA00012438"/>
    </source>
</evidence>
<dbReference type="KEGG" id="sphv:F9278_06465"/>
<evidence type="ECO:0000313" key="9">
    <source>
        <dbReference type="Proteomes" id="UP000327294"/>
    </source>
</evidence>
<dbReference type="Gene3D" id="3.30.565.10">
    <property type="entry name" value="Histidine kinase-like ATPase, C-terminal domain"/>
    <property type="match status" value="1"/>
</dbReference>
<dbReference type="Pfam" id="PF08376">
    <property type="entry name" value="NIT"/>
    <property type="match status" value="1"/>
</dbReference>
<dbReference type="InterPro" id="IPR050428">
    <property type="entry name" value="TCS_sensor_his_kinase"/>
</dbReference>
<dbReference type="Gene3D" id="6.10.340.10">
    <property type="match status" value="1"/>
</dbReference>
<dbReference type="AlphaFoldDB" id="A0A5P8JYU3"/>
<organism evidence="8 9">
    <name type="scientific">Streptomyces phaeolivaceus</name>
    <dbReference type="NCBI Taxonomy" id="2653200"/>
    <lineage>
        <taxon>Bacteria</taxon>
        <taxon>Bacillati</taxon>
        <taxon>Actinomycetota</taxon>
        <taxon>Actinomycetes</taxon>
        <taxon>Kitasatosporales</taxon>
        <taxon>Streptomycetaceae</taxon>
        <taxon>Streptomyces</taxon>
    </lineage>
</organism>
<dbReference type="EMBL" id="CP045096">
    <property type="protein sequence ID" value="QFQ95880.1"/>
    <property type="molecule type" value="Genomic_DNA"/>
</dbReference>
<dbReference type="InterPro" id="IPR036890">
    <property type="entry name" value="HATPase_C_sf"/>
</dbReference>
<dbReference type="SMART" id="SM00387">
    <property type="entry name" value="HATPase_c"/>
    <property type="match status" value="1"/>
</dbReference>
<keyword evidence="5" id="KW-0418">Kinase</keyword>
<feature type="compositionally biased region" description="Basic and acidic residues" evidence="6">
    <location>
        <begin position="890"/>
        <end position="919"/>
    </location>
</feature>
<dbReference type="InterPro" id="IPR013587">
    <property type="entry name" value="Nitrate/nitrite_sensing"/>
</dbReference>
<keyword evidence="3" id="KW-0597">Phosphoprotein</keyword>
<evidence type="ECO:0000313" key="8">
    <source>
        <dbReference type="EMBL" id="QFQ95880.1"/>
    </source>
</evidence>
<evidence type="ECO:0000256" key="6">
    <source>
        <dbReference type="SAM" id="MobiDB-lite"/>
    </source>
</evidence>
<dbReference type="EC" id="2.7.13.3" evidence="2"/>
<dbReference type="SUPFAM" id="SSF55874">
    <property type="entry name" value="ATPase domain of HSP90 chaperone/DNA topoisomerase II/histidine kinase"/>
    <property type="match status" value="1"/>
</dbReference>
<dbReference type="PROSITE" id="PS50906">
    <property type="entry name" value="NIT"/>
    <property type="match status" value="1"/>
</dbReference>
<feature type="domain" description="NIT" evidence="7">
    <location>
        <begin position="53"/>
        <end position="304"/>
    </location>
</feature>
<feature type="compositionally biased region" description="Basic and acidic residues" evidence="6">
    <location>
        <begin position="721"/>
        <end position="732"/>
    </location>
</feature>
<keyword evidence="4" id="KW-0808">Transferase</keyword>
<dbReference type="FunFam" id="3.30.565.10:FF:000038">
    <property type="entry name" value="Sensor-like histidine kinase"/>
    <property type="match status" value="1"/>
</dbReference>
<evidence type="ECO:0000256" key="3">
    <source>
        <dbReference type="ARBA" id="ARBA00022553"/>
    </source>
</evidence>
<feature type="region of interest" description="Disordered" evidence="6">
    <location>
        <begin position="690"/>
        <end position="956"/>
    </location>
</feature>
<accession>A0A5P8JYU3</accession>
<dbReference type="InterPro" id="IPR010910">
    <property type="entry name" value="Nitrate/nitrite_sensing_bac"/>
</dbReference>
<name>A0A5P8JYU3_9ACTN</name>
<dbReference type="Pfam" id="PF02518">
    <property type="entry name" value="HATPase_c"/>
    <property type="match status" value="1"/>
</dbReference>
<evidence type="ECO:0000256" key="5">
    <source>
        <dbReference type="ARBA" id="ARBA00022777"/>
    </source>
</evidence>
<evidence type="ECO:0000259" key="7">
    <source>
        <dbReference type="PROSITE" id="PS50906"/>
    </source>
</evidence>
<keyword evidence="9" id="KW-1185">Reference proteome</keyword>
<sequence length="956" mass="104296">MRFRGKSIRRKIVALLLVPLVALTGVWTFATVLTGREASDLFRVADIVAEVGYPTEDTIRVLQQERRQTLVYLAAPRSDEALAALDRSRSATDAAVEEFREHATDSDLRDEMGEPTSLRLTAILDALDTLPSLRTSVESGTVTVTQALGHYNELVDPCFTLLSNLPALDSVEMDKQGRALINVGRAHELLSREDALLSSVLVADRITQDDIRDFSDLVAQRTLLYEISLPQLPSAERDRYQEYWTSASSAPLRSVEQAVIASDPGKPAGVTAKAWDTSVEPVLADLRDLSIEAGDRFQDRVSPLATNVILRAAVAGVLGLFALLVSLFMSVRIGRALIRDLRRLRQEAHETAGVRLPSVMRRLAAGEQIDVETEVPRLEYDRNEIGEVSQALNTLQRAAVEAAVKQSELRSGISEVFVNLARRSQVLLHKQLTLLDTMERRTEDTDELADLFRLDHLTTRMRRHAEGLVILSGAAPSRQWRKPIQLMDVVRAAVAEVEDYERIEVRRLPRVAVTGPAVADLTHLVAELLENATVFSPPHTAVQVLGERVANGFTLEIHDRGLGMSAEALLDANLKLAETPDFELSDTDRLGLFVVSRLAQRQKVRVSLQPSPYGGTTAVLFIPDALLTDDVPDTNGIGFRLDRAHPTREAELEDERNAALSEVPVRLPGLSAAILDGPVELEAPVAPEPLGGFPGALGQEDAERGGLFGPRRSLTGVADEQPTRDGEGHRTPLTDPDPTLGPVPLPQRRTPHLVSSHGRSVTGSRPRQPEDEPEQSRTPGPEGIADTRPLTALRGDRTEPQSRPGTDRTAPGALPGTHRAGALPPGGYDGPALPQRRRTTPAGGTAPTTSPYGPGEPTPRAGTTTDQAESAPGPLPRRVRQANLAPQLKDGPDRRAERERSRPERRPEPTERDADEVRSRMASLQRGWQRGREENAEGDDAQDVSAPRGTTKGDGR</sequence>
<proteinExistence type="predicted"/>
<dbReference type="Proteomes" id="UP000327294">
    <property type="component" value="Chromosome"/>
</dbReference>
<gene>
    <name evidence="8" type="ORF">F9278_06465</name>
</gene>
<dbReference type="PANTHER" id="PTHR45436">
    <property type="entry name" value="SENSOR HISTIDINE KINASE YKOH"/>
    <property type="match status" value="1"/>
</dbReference>
<dbReference type="GO" id="GO:0005886">
    <property type="term" value="C:plasma membrane"/>
    <property type="evidence" value="ECO:0007669"/>
    <property type="project" value="TreeGrafter"/>
</dbReference>
<dbReference type="InterPro" id="IPR003594">
    <property type="entry name" value="HATPase_dom"/>
</dbReference>
<dbReference type="PANTHER" id="PTHR45436:SF5">
    <property type="entry name" value="SENSOR HISTIDINE KINASE TRCS"/>
    <property type="match status" value="1"/>
</dbReference>
<protein>
    <recommendedName>
        <fullName evidence="2">histidine kinase</fullName>
        <ecNumber evidence="2">2.7.13.3</ecNumber>
    </recommendedName>
</protein>
<evidence type="ECO:0000256" key="4">
    <source>
        <dbReference type="ARBA" id="ARBA00022679"/>
    </source>
</evidence>
<dbReference type="GO" id="GO:0000160">
    <property type="term" value="P:phosphorelay signal transduction system"/>
    <property type="evidence" value="ECO:0007669"/>
    <property type="project" value="TreeGrafter"/>
</dbReference>
<evidence type="ECO:0000256" key="1">
    <source>
        <dbReference type="ARBA" id="ARBA00000085"/>
    </source>
</evidence>
<dbReference type="GO" id="GO:0004673">
    <property type="term" value="F:protein histidine kinase activity"/>
    <property type="evidence" value="ECO:0007669"/>
    <property type="project" value="UniProtKB-EC"/>
</dbReference>
<reference evidence="8 9" key="1">
    <citation type="submission" date="2019-10" db="EMBL/GenBank/DDBJ databases">
        <title>Streptomyces sp. strain GY16 isolated from leaves of Broussonetia papyrifera.</title>
        <authorList>
            <person name="Mo P."/>
        </authorList>
    </citation>
    <scope>NUCLEOTIDE SEQUENCE [LARGE SCALE GENOMIC DNA]</scope>
    <source>
        <strain evidence="8 9">GY16</strain>
    </source>
</reference>
<dbReference type="RefSeq" id="WP_152167404.1">
    <property type="nucleotide sequence ID" value="NZ_CP045096.1"/>
</dbReference>
<feature type="compositionally biased region" description="Low complexity" evidence="6">
    <location>
        <begin position="840"/>
        <end position="855"/>
    </location>
</feature>